<evidence type="ECO:0000256" key="1">
    <source>
        <dbReference type="SAM" id="MobiDB-lite"/>
    </source>
</evidence>
<name>A0ABS8VIH4_DATST</name>
<reference evidence="2 3" key="1">
    <citation type="journal article" date="2021" name="BMC Genomics">
        <title>Datura genome reveals duplications of psychoactive alkaloid biosynthetic genes and high mutation rate following tissue culture.</title>
        <authorList>
            <person name="Rajewski A."/>
            <person name="Carter-House D."/>
            <person name="Stajich J."/>
            <person name="Litt A."/>
        </authorList>
    </citation>
    <scope>NUCLEOTIDE SEQUENCE [LARGE SCALE GENOMIC DNA]</scope>
    <source>
        <strain evidence="2">AR-01</strain>
    </source>
</reference>
<evidence type="ECO:0000313" key="2">
    <source>
        <dbReference type="EMBL" id="MCD9646667.1"/>
    </source>
</evidence>
<feature type="region of interest" description="Disordered" evidence="1">
    <location>
        <begin position="1"/>
        <end position="73"/>
    </location>
</feature>
<evidence type="ECO:0000313" key="3">
    <source>
        <dbReference type="Proteomes" id="UP000823775"/>
    </source>
</evidence>
<organism evidence="2 3">
    <name type="scientific">Datura stramonium</name>
    <name type="common">Jimsonweed</name>
    <name type="synonym">Common thornapple</name>
    <dbReference type="NCBI Taxonomy" id="4076"/>
    <lineage>
        <taxon>Eukaryota</taxon>
        <taxon>Viridiplantae</taxon>
        <taxon>Streptophyta</taxon>
        <taxon>Embryophyta</taxon>
        <taxon>Tracheophyta</taxon>
        <taxon>Spermatophyta</taxon>
        <taxon>Magnoliopsida</taxon>
        <taxon>eudicotyledons</taxon>
        <taxon>Gunneridae</taxon>
        <taxon>Pentapetalae</taxon>
        <taxon>asterids</taxon>
        <taxon>lamiids</taxon>
        <taxon>Solanales</taxon>
        <taxon>Solanaceae</taxon>
        <taxon>Solanoideae</taxon>
        <taxon>Datureae</taxon>
        <taxon>Datura</taxon>
    </lineage>
</organism>
<protein>
    <submittedName>
        <fullName evidence="2">Uncharacterized protein</fullName>
    </submittedName>
</protein>
<keyword evidence="3" id="KW-1185">Reference proteome</keyword>
<proteinExistence type="predicted"/>
<dbReference type="Proteomes" id="UP000823775">
    <property type="component" value="Unassembled WGS sequence"/>
</dbReference>
<dbReference type="EMBL" id="JACEIK010004883">
    <property type="protein sequence ID" value="MCD9646667.1"/>
    <property type="molecule type" value="Genomic_DNA"/>
</dbReference>
<comment type="caution">
    <text evidence="2">The sequence shown here is derived from an EMBL/GenBank/DDBJ whole genome shotgun (WGS) entry which is preliminary data.</text>
</comment>
<sequence length="104" mass="11822">MDYSSHKISNGPFESSSQISFNNQFFHNPQQQQQQQQVENNSNHHQISFGLLHHSTSSSSATANPENFIMKENGGAYDMGELDQALFLYLDGQEPSSIQDQRRM</sequence>
<feature type="compositionally biased region" description="Low complexity" evidence="1">
    <location>
        <begin position="13"/>
        <end position="63"/>
    </location>
</feature>
<gene>
    <name evidence="2" type="ORF">HAX54_036693</name>
</gene>
<accession>A0ABS8VIH4</accession>